<name>A0A8S9HJD6_BRACR</name>
<dbReference type="SUPFAM" id="SSF53098">
    <property type="entry name" value="Ribonuclease H-like"/>
    <property type="match status" value="1"/>
</dbReference>
<dbReference type="GO" id="GO:0003676">
    <property type="term" value="F:nucleic acid binding"/>
    <property type="evidence" value="ECO:0007669"/>
    <property type="project" value="InterPro"/>
</dbReference>
<accession>A0A8S9HJD6</accession>
<comment type="caution">
    <text evidence="2">The sequence shown here is derived from an EMBL/GenBank/DDBJ whole genome shotgun (WGS) entry which is preliminary data.</text>
</comment>
<dbReference type="PANTHER" id="PTHR47074:SF49">
    <property type="entry name" value="POLYNUCLEOTIDYL TRANSFERASE, RIBONUCLEASE H-LIKE SUPERFAMILY PROTEIN"/>
    <property type="match status" value="1"/>
</dbReference>
<dbReference type="InterPro" id="IPR002156">
    <property type="entry name" value="RNaseH_domain"/>
</dbReference>
<dbReference type="Pfam" id="PF13456">
    <property type="entry name" value="RVT_3"/>
    <property type="match status" value="1"/>
</dbReference>
<feature type="domain" description="RNase H type-1" evidence="1">
    <location>
        <begin position="84"/>
        <end position="166"/>
    </location>
</feature>
<organism evidence="2 3">
    <name type="scientific">Brassica cretica</name>
    <name type="common">Mustard</name>
    <dbReference type="NCBI Taxonomy" id="69181"/>
    <lineage>
        <taxon>Eukaryota</taxon>
        <taxon>Viridiplantae</taxon>
        <taxon>Streptophyta</taxon>
        <taxon>Embryophyta</taxon>
        <taxon>Tracheophyta</taxon>
        <taxon>Spermatophyta</taxon>
        <taxon>Magnoliopsida</taxon>
        <taxon>eudicotyledons</taxon>
        <taxon>Gunneridae</taxon>
        <taxon>Pentapetalae</taxon>
        <taxon>rosids</taxon>
        <taxon>malvids</taxon>
        <taxon>Brassicales</taxon>
        <taxon>Brassicaceae</taxon>
        <taxon>Brassiceae</taxon>
        <taxon>Brassica</taxon>
    </lineage>
</organism>
<dbReference type="InterPro" id="IPR012337">
    <property type="entry name" value="RNaseH-like_sf"/>
</dbReference>
<dbReference type="PANTHER" id="PTHR47074">
    <property type="entry name" value="BNAC02G40300D PROTEIN"/>
    <property type="match status" value="1"/>
</dbReference>
<protein>
    <recommendedName>
        <fullName evidence="1">RNase H type-1 domain-containing protein</fullName>
    </recommendedName>
</protein>
<dbReference type="InterPro" id="IPR052929">
    <property type="entry name" value="RNase_H-like_EbsB-rel"/>
</dbReference>
<reference evidence="2" key="1">
    <citation type="submission" date="2019-12" db="EMBL/GenBank/DDBJ databases">
        <title>Genome sequencing and annotation of Brassica cretica.</title>
        <authorList>
            <person name="Studholme D.J."/>
            <person name="Sarris P.F."/>
        </authorList>
    </citation>
    <scope>NUCLEOTIDE SEQUENCE</scope>
    <source>
        <strain evidence="2">PFS-001/15</strain>
        <tissue evidence="2">Leaf</tissue>
    </source>
</reference>
<dbReference type="InterPro" id="IPR036397">
    <property type="entry name" value="RNaseH_sf"/>
</dbReference>
<gene>
    <name evidence="2" type="ORF">F2Q68_00015876</name>
</gene>
<evidence type="ECO:0000313" key="3">
    <source>
        <dbReference type="Proteomes" id="UP000712281"/>
    </source>
</evidence>
<evidence type="ECO:0000259" key="1">
    <source>
        <dbReference type="Pfam" id="PF13456"/>
    </source>
</evidence>
<evidence type="ECO:0000313" key="2">
    <source>
        <dbReference type="EMBL" id="KAF2556482.1"/>
    </source>
</evidence>
<dbReference type="GO" id="GO:0004523">
    <property type="term" value="F:RNA-DNA hybrid ribonuclease activity"/>
    <property type="evidence" value="ECO:0007669"/>
    <property type="project" value="InterPro"/>
</dbReference>
<proteinExistence type="predicted"/>
<dbReference type="Gene3D" id="3.30.420.10">
    <property type="entry name" value="Ribonuclease H-like superfamily/Ribonuclease H"/>
    <property type="match status" value="1"/>
</dbReference>
<dbReference type="EMBL" id="QGKW02001940">
    <property type="protein sequence ID" value="KAF2556482.1"/>
    <property type="molecule type" value="Genomic_DNA"/>
</dbReference>
<dbReference type="AlphaFoldDB" id="A0A8S9HJD6"/>
<dbReference type="Proteomes" id="UP000712281">
    <property type="component" value="Unassembled WGS sequence"/>
</dbReference>
<sequence>MCTLRRERNDSSPVCVLHLCEKTLGPCSYLLRRKSLLQYQFCRLLNLVKKKLICLPPSGIVGANLFTWICSVNNKMNLSQRAEDYVGSLLIAEALAIRLALMEAQNMGINDVHVNSDLQVLIRVIQKKELIKELVGILQDIYELSCCFSYISCTDNFSADSLAKRALCAFIAS</sequence>